<evidence type="ECO:0000313" key="1">
    <source>
        <dbReference type="EMBL" id="HJC73978.1"/>
    </source>
</evidence>
<gene>
    <name evidence="1" type="ORF">H9697_03380</name>
</gene>
<dbReference type="Proteomes" id="UP000823902">
    <property type="component" value="Unassembled WGS sequence"/>
</dbReference>
<evidence type="ECO:0000313" key="2">
    <source>
        <dbReference type="Proteomes" id="UP000823902"/>
    </source>
</evidence>
<organism evidence="1 2">
    <name type="scientific">Candidatus Mediterraneibacter faecavium</name>
    <dbReference type="NCBI Taxonomy" id="2838668"/>
    <lineage>
        <taxon>Bacteria</taxon>
        <taxon>Bacillati</taxon>
        <taxon>Bacillota</taxon>
        <taxon>Clostridia</taxon>
        <taxon>Lachnospirales</taxon>
        <taxon>Lachnospiraceae</taxon>
        <taxon>Mediterraneibacter</taxon>
    </lineage>
</organism>
<proteinExistence type="predicted"/>
<reference evidence="1" key="2">
    <citation type="submission" date="2021-04" db="EMBL/GenBank/DDBJ databases">
        <authorList>
            <person name="Gilroy R."/>
        </authorList>
    </citation>
    <scope>NUCLEOTIDE SEQUENCE</scope>
    <source>
        <strain evidence="1">CHK196-7946</strain>
    </source>
</reference>
<comment type="caution">
    <text evidence="1">The sequence shown here is derived from an EMBL/GenBank/DDBJ whole genome shotgun (WGS) entry which is preliminary data.</text>
</comment>
<dbReference type="AlphaFoldDB" id="A0A9D2TMA3"/>
<reference evidence="1" key="1">
    <citation type="journal article" date="2021" name="PeerJ">
        <title>Extensive microbial diversity within the chicken gut microbiome revealed by metagenomics and culture.</title>
        <authorList>
            <person name="Gilroy R."/>
            <person name="Ravi A."/>
            <person name="Getino M."/>
            <person name="Pursley I."/>
            <person name="Horton D.L."/>
            <person name="Alikhan N.F."/>
            <person name="Baker D."/>
            <person name="Gharbi K."/>
            <person name="Hall N."/>
            <person name="Watson M."/>
            <person name="Adriaenssens E.M."/>
            <person name="Foster-Nyarko E."/>
            <person name="Jarju S."/>
            <person name="Secka A."/>
            <person name="Antonio M."/>
            <person name="Oren A."/>
            <person name="Chaudhuri R.R."/>
            <person name="La Ragione R."/>
            <person name="Hildebrand F."/>
            <person name="Pallen M.J."/>
        </authorList>
    </citation>
    <scope>NUCLEOTIDE SEQUENCE</scope>
    <source>
        <strain evidence="1">CHK196-7946</strain>
    </source>
</reference>
<protein>
    <submittedName>
        <fullName evidence="1">Uncharacterized protein</fullName>
    </submittedName>
</protein>
<accession>A0A9D2TMA3</accession>
<sequence length="283" mass="31483">MNNRRGIAAAAFSAAAALIFGFFLPDLAGRAADQKMSAQAETFALGKVPSAADARMADMLKLADTYENEVYLDHGAVSEESDIKRSAADIINRLSEYGVLAKMECEDYSLSPVIAVKGKMLSDDAYGYDDADHTALTGDIAENTIDTSDQTGSGTGVQMGIIWKCYVSDPQTGIDLEILVDDRSGKMLSFNLARYGADPAAEEVYRNEEEIDKEIQEDLRGKSDGLKTFCEEYYGFRYTDREYRIEGSSCFVRFFFEDENGENIVLDLERDRYGTVYTWNRTL</sequence>
<name>A0A9D2TMA3_9FIRM</name>
<dbReference type="EMBL" id="DWVY01000013">
    <property type="protein sequence ID" value="HJC73978.1"/>
    <property type="molecule type" value="Genomic_DNA"/>
</dbReference>